<dbReference type="Gene3D" id="3.40.50.720">
    <property type="entry name" value="NAD(P)-binding Rossmann-like Domain"/>
    <property type="match status" value="2"/>
</dbReference>
<dbReference type="InterPro" id="IPR020904">
    <property type="entry name" value="Sc_DH/Rdtase_CS"/>
</dbReference>
<dbReference type="InterPro" id="IPR002347">
    <property type="entry name" value="SDR_fam"/>
</dbReference>
<dbReference type="OrthoDB" id="191139at2759"/>
<dbReference type="PRINTS" id="PR00081">
    <property type="entry name" value="GDHRDH"/>
</dbReference>
<keyword evidence="1" id="KW-0560">Oxidoreductase</keyword>
<dbReference type="InterPro" id="IPR036291">
    <property type="entry name" value="NAD(P)-bd_dom_sf"/>
</dbReference>
<proteinExistence type="predicted"/>
<dbReference type="PROSITE" id="PS00061">
    <property type="entry name" value="ADH_SHORT"/>
    <property type="match status" value="1"/>
</dbReference>
<keyword evidence="3" id="KW-1185">Reference proteome</keyword>
<protein>
    <submittedName>
        <fullName evidence="4">Retinol dehydrogenase 14-like</fullName>
    </submittedName>
</protein>
<dbReference type="AlphaFoldDB" id="A0A9W2ZHT4"/>
<name>A0A9W2ZHT4_BIOGL</name>
<dbReference type="PANTHER" id="PTHR43157">
    <property type="entry name" value="PHOSPHATIDYLINOSITOL-GLYCAN BIOSYNTHESIS CLASS F PROTEIN-RELATED"/>
    <property type="match status" value="1"/>
</dbReference>
<dbReference type="GeneID" id="106056637"/>
<dbReference type="PANTHER" id="PTHR43157:SF31">
    <property type="entry name" value="PHOSPHATIDYLINOSITOL-GLYCAN BIOSYNTHESIS CLASS F PROTEIN"/>
    <property type="match status" value="1"/>
</dbReference>
<dbReference type="Pfam" id="PF00106">
    <property type="entry name" value="adh_short"/>
    <property type="match status" value="2"/>
</dbReference>
<dbReference type="OMA" id="NCKRITK"/>
<dbReference type="Proteomes" id="UP001165740">
    <property type="component" value="Chromosome 1"/>
</dbReference>
<reference evidence="4" key="1">
    <citation type="submission" date="2025-08" db="UniProtKB">
        <authorList>
            <consortium name="RefSeq"/>
        </authorList>
    </citation>
    <scope>IDENTIFICATION</scope>
</reference>
<evidence type="ECO:0000313" key="4">
    <source>
        <dbReference type="RefSeq" id="XP_055874501.1"/>
    </source>
</evidence>
<keyword evidence="2" id="KW-1133">Transmembrane helix</keyword>
<accession>A0A9W2ZHT4</accession>
<dbReference type="PRINTS" id="PR00080">
    <property type="entry name" value="SDRFAMILY"/>
</dbReference>
<keyword evidence="2" id="KW-0812">Transmembrane</keyword>
<gene>
    <name evidence="4" type="primary">LOC106056637</name>
</gene>
<keyword evidence="2" id="KW-0472">Membrane</keyword>
<dbReference type="FunFam" id="3.40.50.720:FF:000084">
    <property type="entry name" value="Short-chain dehydrogenase reductase"/>
    <property type="match status" value="1"/>
</dbReference>
<dbReference type="SUPFAM" id="SSF51735">
    <property type="entry name" value="NAD(P)-binding Rossmann-fold domains"/>
    <property type="match status" value="2"/>
</dbReference>
<dbReference type="RefSeq" id="XP_055874501.1">
    <property type="nucleotide sequence ID" value="XM_056018526.1"/>
</dbReference>
<organism evidence="3 4">
    <name type="scientific">Biomphalaria glabrata</name>
    <name type="common">Bloodfluke planorb</name>
    <name type="synonym">Freshwater snail</name>
    <dbReference type="NCBI Taxonomy" id="6526"/>
    <lineage>
        <taxon>Eukaryota</taxon>
        <taxon>Metazoa</taxon>
        <taxon>Spiralia</taxon>
        <taxon>Lophotrochozoa</taxon>
        <taxon>Mollusca</taxon>
        <taxon>Gastropoda</taxon>
        <taxon>Heterobranchia</taxon>
        <taxon>Euthyneura</taxon>
        <taxon>Panpulmonata</taxon>
        <taxon>Hygrophila</taxon>
        <taxon>Lymnaeoidea</taxon>
        <taxon>Planorbidae</taxon>
        <taxon>Biomphalaria</taxon>
    </lineage>
</organism>
<evidence type="ECO:0000313" key="3">
    <source>
        <dbReference type="Proteomes" id="UP001165740"/>
    </source>
</evidence>
<feature type="transmembrane region" description="Helical" evidence="2">
    <location>
        <begin position="9"/>
        <end position="27"/>
    </location>
</feature>
<sequence length="611" mass="67805">MQLWDPGQVFAILCVLAVIFAAAWIFFRGNVGQCDSAVDLSGKTVIVTGANTGIGFMTALDLARRNARVILACRSREKAEKAKEEIVAKTGNTNVVVRLLDLCSLKSVRDFAKQIIEEEPRLDILINNAGVVNEGRGKTLTDEGLETLFAANYFGPFLLTNLLLDLLKKSAPSRIINVSSVINKFATIDFENLNAEKSFKHHHQYADSKLAVILFTRQLAKKLEGTGVTANVLHPGTVYTDLFKHLFFLLRYPLLTFIRIFCKTPEEGAQTSLYLALSDDVKDISGKYFVDCQLMESGANPLSRNMEVAEKLWNVSEEITGLSSKKKNCIGFMTALHLARRNARVVLACRNKARAEKAKEEIIAKTGNTNVVVRLIDLCSLKSVRGFAQQVKEEEPRLDILINNAGTVSEGKYRVLTEDGLETLFATNYFGPFFLTNLLLDLMKCTPHSRIINVSSVMSNYGTIDLQNLNAEKSYSPSKCYAASKLAMVLFTQELARKLEGSGVTANVLHPGVVNTDLFRNLSFLFRYPIKGFVTLFCKTPEEGAQTSLHLALSDDVKTISGKYFADCRLMESGANPIIHDKELAEKLWKISCEMTGLSSKRMDSNKNNSK</sequence>
<dbReference type="GO" id="GO:0016491">
    <property type="term" value="F:oxidoreductase activity"/>
    <property type="evidence" value="ECO:0007669"/>
    <property type="project" value="UniProtKB-KW"/>
</dbReference>
<evidence type="ECO:0000256" key="2">
    <source>
        <dbReference type="SAM" id="Phobius"/>
    </source>
</evidence>
<evidence type="ECO:0000256" key="1">
    <source>
        <dbReference type="ARBA" id="ARBA00023002"/>
    </source>
</evidence>
<dbReference type="CDD" id="cd05327">
    <property type="entry name" value="retinol-DH_like_SDR_c_like"/>
    <property type="match status" value="1"/>
</dbReference>